<dbReference type="GO" id="GO:0010181">
    <property type="term" value="F:FMN binding"/>
    <property type="evidence" value="ECO:0007669"/>
    <property type="project" value="InterPro"/>
</dbReference>
<evidence type="ECO:0000256" key="1">
    <source>
        <dbReference type="ARBA" id="ARBA00001917"/>
    </source>
</evidence>
<dbReference type="GO" id="GO:0003959">
    <property type="term" value="F:NADPH dehydrogenase activity"/>
    <property type="evidence" value="ECO:0007669"/>
    <property type="project" value="InterPro"/>
</dbReference>
<keyword evidence="5" id="KW-0560">Oxidoreductase</keyword>
<name>A0A4S9C029_AURPU</name>
<evidence type="ECO:0000313" key="7">
    <source>
        <dbReference type="EMBL" id="THW99750.1"/>
    </source>
</evidence>
<dbReference type="PANTHER" id="PTHR43303:SF4">
    <property type="entry name" value="NADPH DEHYDROGENASE C23G7.10C-RELATED"/>
    <property type="match status" value="1"/>
</dbReference>
<sequence length="422" mass="46063">MILVENPAASDTPYYTPSQCPVAGTAVAGRVEAPKLFKPLQIKQLKLQNRILYSAKDGHHTDWHFAHLGGIISRGPGMSFVEATAVVAEGRITPEDSGLWKDSQIAPLRRIVEFAHSQGQLVGIQLAHAGRKASTYAPYLMSNRGPAKRGGSTSSCTISLCCSLELTRYLIKGQWVHGWPENVFAPSARPFKDNSIVPRDMTQKDIFVLVDAWISAVKRAVIAGFDAGDSLAIEIHAGHGYLLHEFWSPVSNRRNNSYGGSFENRIRLLLEITRATKANIPSSVPLFVRVSGTDWLEYLKDEPSWDVPQTIELAKILADEGVDVLDVSSGGNDPRHKIESGPGYQAPFALAVKRALGDRLLVATVGSITSGGQANTLLDQGLDMVMIGRTFLKNPGLVWAFAEDLKVEASMPKQIRWAFGSH</sequence>
<keyword evidence="4" id="KW-0521">NADP</keyword>
<accession>A0A4S9C029</accession>
<gene>
    <name evidence="7" type="ORF">D6D13_09941</name>
</gene>
<dbReference type="Pfam" id="PF00724">
    <property type="entry name" value="Oxidored_FMN"/>
    <property type="match status" value="1"/>
</dbReference>
<comment type="caution">
    <text evidence="7">The sequence shown here is derived from an EMBL/GenBank/DDBJ whole genome shotgun (WGS) entry which is preliminary data.</text>
</comment>
<evidence type="ECO:0000256" key="3">
    <source>
        <dbReference type="ARBA" id="ARBA00022643"/>
    </source>
</evidence>
<dbReference type="AlphaFoldDB" id="A0A4S9C029"/>
<reference evidence="7" key="1">
    <citation type="submission" date="2018-10" db="EMBL/GenBank/DDBJ databases">
        <title>Fifty Aureobasidium pullulans genomes reveal a recombining polyextremotolerant generalist.</title>
        <authorList>
            <person name="Gostincar C."/>
            <person name="Turk M."/>
            <person name="Zajc J."/>
            <person name="Gunde-Cimerman N."/>
        </authorList>
    </citation>
    <scope>NUCLEOTIDE SEQUENCE [LARGE SCALE GENOMIC DNA]</scope>
    <source>
        <strain evidence="7">EXF-10085</strain>
    </source>
</reference>
<organism evidence="7">
    <name type="scientific">Aureobasidium pullulans</name>
    <name type="common">Black yeast</name>
    <name type="synonym">Pullularia pullulans</name>
    <dbReference type="NCBI Taxonomy" id="5580"/>
    <lineage>
        <taxon>Eukaryota</taxon>
        <taxon>Fungi</taxon>
        <taxon>Dikarya</taxon>
        <taxon>Ascomycota</taxon>
        <taxon>Pezizomycotina</taxon>
        <taxon>Dothideomycetes</taxon>
        <taxon>Dothideomycetidae</taxon>
        <taxon>Dothideales</taxon>
        <taxon>Saccotheciaceae</taxon>
        <taxon>Aureobasidium</taxon>
    </lineage>
</organism>
<proteinExistence type="predicted"/>
<comment type="cofactor">
    <cofactor evidence="1">
        <name>FMN</name>
        <dbReference type="ChEBI" id="CHEBI:58210"/>
    </cofactor>
</comment>
<dbReference type="InterPro" id="IPR013785">
    <property type="entry name" value="Aldolase_TIM"/>
</dbReference>
<evidence type="ECO:0000256" key="4">
    <source>
        <dbReference type="ARBA" id="ARBA00022857"/>
    </source>
</evidence>
<keyword evidence="3" id="KW-0288">FMN</keyword>
<evidence type="ECO:0000256" key="2">
    <source>
        <dbReference type="ARBA" id="ARBA00022630"/>
    </source>
</evidence>
<keyword evidence="2" id="KW-0285">Flavoprotein</keyword>
<evidence type="ECO:0000259" key="6">
    <source>
        <dbReference type="Pfam" id="PF00724"/>
    </source>
</evidence>
<protein>
    <submittedName>
        <fullName evidence="7">NADH:flavin oxidoreductase/NADH oxidase</fullName>
    </submittedName>
</protein>
<dbReference type="GO" id="GO:0050661">
    <property type="term" value="F:NADP binding"/>
    <property type="evidence" value="ECO:0007669"/>
    <property type="project" value="InterPro"/>
</dbReference>
<feature type="domain" description="NADH:flavin oxidoreductase/NADH oxidase N-terminal" evidence="6">
    <location>
        <begin position="35"/>
        <end position="405"/>
    </location>
</feature>
<dbReference type="EMBL" id="QZAS01000069">
    <property type="protein sequence ID" value="THW99750.1"/>
    <property type="molecule type" value="Genomic_DNA"/>
</dbReference>
<dbReference type="InterPro" id="IPR001155">
    <property type="entry name" value="OxRdtase_FMN_N"/>
</dbReference>
<dbReference type="SUPFAM" id="SSF51395">
    <property type="entry name" value="FMN-linked oxidoreductases"/>
    <property type="match status" value="1"/>
</dbReference>
<dbReference type="Gene3D" id="3.20.20.70">
    <property type="entry name" value="Aldolase class I"/>
    <property type="match status" value="1"/>
</dbReference>
<evidence type="ECO:0000256" key="5">
    <source>
        <dbReference type="ARBA" id="ARBA00023002"/>
    </source>
</evidence>
<dbReference type="InterPro" id="IPR044152">
    <property type="entry name" value="YqjM-like"/>
</dbReference>
<dbReference type="PANTHER" id="PTHR43303">
    <property type="entry name" value="NADPH DEHYDROGENASE C23G7.10C-RELATED"/>
    <property type="match status" value="1"/>
</dbReference>
<dbReference type="CDD" id="cd02932">
    <property type="entry name" value="OYE_YqiM_FMN"/>
    <property type="match status" value="1"/>
</dbReference>